<protein>
    <submittedName>
        <fullName evidence="1">Uncharacterized protein</fullName>
    </submittedName>
</protein>
<reference evidence="1 2" key="1">
    <citation type="submission" date="2014-07" db="EMBL/GenBank/DDBJ databases">
        <title>Draft Genome Sequence of Gephyronic Acid Producer, Cystobacter violaceus Strain Cb vi76.</title>
        <authorList>
            <person name="Stevens D.C."/>
            <person name="Young J."/>
            <person name="Carmichael R."/>
            <person name="Tan J."/>
            <person name="Taylor R.E."/>
        </authorList>
    </citation>
    <scope>NUCLEOTIDE SEQUENCE [LARGE SCALE GENOMIC DNA]</scope>
    <source>
        <strain evidence="1 2">Cb vi76</strain>
    </source>
</reference>
<dbReference type="Proteomes" id="UP000028547">
    <property type="component" value="Unassembled WGS sequence"/>
</dbReference>
<dbReference type="RefSeq" id="WP_043401305.1">
    <property type="nucleotide sequence ID" value="NZ_JPMI01000178.1"/>
</dbReference>
<dbReference type="EMBL" id="JPMI01000178">
    <property type="protein sequence ID" value="KFA90712.1"/>
    <property type="molecule type" value="Genomic_DNA"/>
</dbReference>
<proteinExistence type="predicted"/>
<gene>
    <name evidence="1" type="ORF">Q664_26715</name>
</gene>
<comment type="caution">
    <text evidence="1">The sequence shown here is derived from an EMBL/GenBank/DDBJ whole genome shotgun (WGS) entry which is preliminary data.</text>
</comment>
<sequence>MSLLQRTLLEFIDERLESLLRVPEMWGSDESVELQLLQLLEFRLLTLSPSLKEEVARVQQEYVQYVRGMFPGEPPESLATLLSRHGRGAELTGVLRGFVDMERRRAQEALDRFPSGRRLLDDVPGQHRPLRHYELN</sequence>
<dbReference type="AlphaFoldDB" id="A0A084SQH7"/>
<evidence type="ECO:0000313" key="2">
    <source>
        <dbReference type="Proteomes" id="UP000028547"/>
    </source>
</evidence>
<accession>A0A084SQH7</accession>
<organism evidence="1 2">
    <name type="scientific">Archangium violaceum Cb vi76</name>
    <dbReference type="NCBI Taxonomy" id="1406225"/>
    <lineage>
        <taxon>Bacteria</taxon>
        <taxon>Pseudomonadati</taxon>
        <taxon>Myxococcota</taxon>
        <taxon>Myxococcia</taxon>
        <taxon>Myxococcales</taxon>
        <taxon>Cystobacterineae</taxon>
        <taxon>Archangiaceae</taxon>
        <taxon>Archangium</taxon>
    </lineage>
</organism>
<evidence type="ECO:0000313" key="1">
    <source>
        <dbReference type="EMBL" id="KFA90712.1"/>
    </source>
</evidence>
<name>A0A084SQH7_9BACT</name>